<dbReference type="Pfam" id="PF00326">
    <property type="entry name" value="Peptidase_S9"/>
    <property type="match status" value="1"/>
</dbReference>
<dbReference type="OrthoDB" id="9801421at2"/>
<dbReference type="PANTHER" id="PTHR11757">
    <property type="entry name" value="PROTEASE FAMILY S9A OLIGOPEPTIDASE"/>
    <property type="match status" value="1"/>
</dbReference>
<evidence type="ECO:0000256" key="2">
    <source>
        <dbReference type="ARBA" id="ARBA00022670"/>
    </source>
</evidence>
<reference evidence="8" key="1">
    <citation type="submission" date="2016-11" db="EMBL/GenBank/DDBJ databases">
        <title>Complete Genome Sequence of alachlor-degrading Sphingomonas sp. strain JJ-A5.</title>
        <authorList>
            <person name="Lee H."/>
            <person name="Ka J.-O."/>
        </authorList>
    </citation>
    <scope>NUCLEOTIDE SEQUENCE [LARGE SCALE GENOMIC DNA]</scope>
    <source>
        <strain evidence="8">JJ-A5</strain>
    </source>
</reference>
<keyword evidence="2" id="KW-0645">Protease</keyword>
<protein>
    <submittedName>
        <fullName evidence="7">S9 family peptidase</fullName>
    </submittedName>
</protein>
<dbReference type="EMBL" id="CP018221">
    <property type="protein sequence ID" value="API59095.1"/>
    <property type="molecule type" value="Genomic_DNA"/>
</dbReference>
<keyword evidence="4" id="KW-0720">Serine protease</keyword>
<dbReference type="GO" id="GO:0004252">
    <property type="term" value="F:serine-type endopeptidase activity"/>
    <property type="evidence" value="ECO:0007669"/>
    <property type="project" value="InterPro"/>
</dbReference>
<name>A0A1L3ZTZ7_9SPHN</name>
<dbReference type="PANTHER" id="PTHR11757:SF19">
    <property type="entry name" value="PROLYL ENDOPEPTIDASE-LIKE"/>
    <property type="match status" value="1"/>
</dbReference>
<dbReference type="Pfam" id="PF02897">
    <property type="entry name" value="Peptidase_S9_N"/>
    <property type="match status" value="1"/>
</dbReference>
<dbReference type="InterPro" id="IPR002470">
    <property type="entry name" value="Peptidase_S9A"/>
</dbReference>
<dbReference type="STRING" id="1921510.BSL82_07045"/>
<feature type="domain" description="Peptidase S9A N-terminal" evidence="6">
    <location>
        <begin position="8"/>
        <end position="407"/>
    </location>
</feature>
<dbReference type="InterPro" id="IPR001375">
    <property type="entry name" value="Peptidase_S9_cat"/>
</dbReference>
<evidence type="ECO:0000256" key="1">
    <source>
        <dbReference type="ARBA" id="ARBA00005228"/>
    </source>
</evidence>
<organism evidence="7 8">
    <name type="scientific">Tardibacter chloracetimidivorans</name>
    <dbReference type="NCBI Taxonomy" id="1921510"/>
    <lineage>
        <taxon>Bacteria</taxon>
        <taxon>Pseudomonadati</taxon>
        <taxon>Pseudomonadota</taxon>
        <taxon>Alphaproteobacteria</taxon>
        <taxon>Sphingomonadales</taxon>
        <taxon>Sphingomonadaceae</taxon>
        <taxon>Tardibacter</taxon>
    </lineage>
</organism>
<evidence type="ECO:0000259" key="6">
    <source>
        <dbReference type="Pfam" id="PF02897"/>
    </source>
</evidence>
<evidence type="ECO:0000256" key="4">
    <source>
        <dbReference type="ARBA" id="ARBA00022825"/>
    </source>
</evidence>
<comment type="similarity">
    <text evidence="1">Belongs to the peptidase S9A family.</text>
</comment>
<dbReference type="InterPro" id="IPR029058">
    <property type="entry name" value="AB_hydrolase_fold"/>
</dbReference>
<evidence type="ECO:0000256" key="3">
    <source>
        <dbReference type="ARBA" id="ARBA00022801"/>
    </source>
</evidence>
<feature type="domain" description="Peptidase S9 prolyl oligopeptidase catalytic" evidence="5">
    <location>
        <begin position="466"/>
        <end position="681"/>
    </location>
</feature>
<dbReference type="AlphaFoldDB" id="A0A1L3ZTZ7"/>
<dbReference type="SUPFAM" id="SSF53474">
    <property type="entry name" value="alpha/beta-Hydrolases"/>
    <property type="match status" value="1"/>
</dbReference>
<evidence type="ECO:0000259" key="5">
    <source>
        <dbReference type="Pfam" id="PF00326"/>
    </source>
</evidence>
<evidence type="ECO:0000313" key="8">
    <source>
        <dbReference type="Proteomes" id="UP000182063"/>
    </source>
</evidence>
<dbReference type="KEGG" id="sphj:BSL82_07045"/>
<accession>A0A1L3ZTZ7</accession>
<gene>
    <name evidence="7" type="ORF">BSL82_07045</name>
</gene>
<dbReference type="Proteomes" id="UP000182063">
    <property type="component" value="Chromosome"/>
</dbReference>
<keyword evidence="3" id="KW-0378">Hydrolase</keyword>
<dbReference type="GO" id="GO:0006508">
    <property type="term" value="P:proteolysis"/>
    <property type="evidence" value="ECO:0007669"/>
    <property type="project" value="UniProtKB-KW"/>
</dbReference>
<dbReference type="PRINTS" id="PR00862">
    <property type="entry name" value="PROLIGOPTASE"/>
</dbReference>
<evidence type="ECO:0000313" key="7">
    <source>
        <dbReference type="EMBL" id="API59095.1"/>
    </source>
</evidence>
<dbReference type="InterPro" id="IPR051543">
    <property type="entry name" value="Serine_Peptidase_S9A"/>
</dbReference>
<dbReference type="RefSeq" id="WP_072596647.1">
    <property type="nucleotide sequence ID" value="NZ_CP018221.1"/>
</dbReference>
<proteinExistence type="inferred from homology"/>
<dbReference type="InterPro" id="IPR023302">
    <property type="entry name" value="Pept_S9A_N"/>
</dbReference>
<dbReference type="SUPFAM" id="SSF50993">
    <property type="entry name" value="Peptidase/esterase 'gauge' domain"/>
    <property type="match status" value="1"/>
</dbReference>
<sequence length="682" mass="75294">MSTLPPPPLAERRPHSFTHHGITVSDDYAWLRDPGYPKVEDADVLSYLKAENAYFEAAMAPHRALIDTLFAEMRGRQKEDDSSVPVKDGDWLYWWAYAPGAEYRTWYRRPVPGGAAEILVDEPAEAAKGAYFRLGAMEASPSGHLLAWSADDDGSERFKLKVRDPSTGQDMEMVTPNAIGRIVWASDSRSFVYTEVNDNWRAYRARLHRLGASPDTDITLYEEHDPGFSVGVGLTQDRTHIIISTGDHDTSEVRLIPADAPETPPILISARQVKRQYSVDMAHGTLWVLTNDDHVNFRLARATLVDPEKWETVIPGSDSVYLRGISSFADHLILTERVNGLDQIRLRTYAGEEHRIAFPEPSYTAGLGGNPEFAPAAYRIGYSSMVTPDTVYDYHPADRSLEVLKVREVPSGYDAAEYESERLTITARDGAQVPVSIVYAKGFPKDGTGKLFLYGYGAYGLAIPPRFSTNRLSLLDRGFAYAIAHVRGGDDMGYGWYLDGKLEKRTNTFNDFVDCARGLIQAGFAAPGRLAIQGGSAGGELMGAVVNAAPDLWGAVVADVPFVDVLSTMLDDTLPLTPGEWPEWGNPITDKAAFELIRSYSPYDNVARQAYPPMLITGGLNDPRVTYWEPAKWAAKLRASRTDGNLQLLKINMGAGHGGKSGRWESLKEEAEAYAFVLTQLG</sequence>
<dbReference type="Gene3D" id="2.130.10.120">
    <property type="entry name" value="Prolyl oligopeptidase, N-terminal domain"/>
    <property type="match status" value="1"/>
</dbReference>
<dbReference type="Gene3D" id="3.40.50.1820">
    <property type="entry name" value="alpha/beta hydrolase"/>
    <property type="match status" value="1"/>
</dbReference>
<keyword evidence="8" id="KW-1185">Reference proteome</keyword>